<dbReference type="InterPro" id="IPR038601">
    <property type="entry name" value="MttB-like_sf"/>
</dbReference>
<dbReference type="Gene3D" id="3.20.20.480">
    <property type="entry name" value="Trimethylamine methyltransferase-like"/>
    <property type="match status" value="1"/>
</dbReference>
<comment type="similarity">
    <text evidence="1">Belongs to the trimethylamine methyltransferase family.</text>
</comment>
<protein>
    <submittedName>
        <fullName evidence="4">Trimethylamine methyltransferase family protein</fullName>
    </submittedName>
</protein>
<evidence type="ECO:0000256" key="2">
    <source>
        <dbReference type="ARBA" id="ARBA00022603"/>
    </source>
</evidence>
<dbReference type="KEGG" id="alka:J0B03_09840"/>
<accession>A0A974XEA2</accession>
<dbReference type="Pfam" id="PF06253">
    <property type="entry name" value="MTTB"/>
    <property type="match status" value="1"/>
</dbReference>
<evidence type="ECO:0000256" key="1">
    <source>
        <dbReference type="ARBA" id="ARBA00007137"/>
    </source>
</evidence>
<dbReference type="Proteomes" id="UP000663499">
    <property type="component" value="Chromosome"/>
</dbReference>
<evidence type="ECO:0000313" key="4">
    <source>
        <dbReference type="EMBL" id="QSX08091.1"/>
    </source>
</evidence>
<dbReference type="GO" id="GO:0032259">
    <property type="term" value="P:methylation"/>
    <property type="evidence" value="ECO:0007669"/>
    <property type="project" value="UniProtKB-KW"/>
</dbReference>
<dbReference type="AlphaFoldDB" id="A0A974XEA2"/>
<organism evidence="4 5">
    <name type="scientific">Alkalibacter rhizosphaerae</name>
    <dbReference type="NCBI Taxonomy" id="2815577"/>
    <lineage>
        <taxon>Bacteria</taxon>
        <taxon>Bacillati</taxon>
        <taxon>Bacillota</taxon>
        <taxon>Clostridia</taxon>
        <taxon>Eubacteriales</taxon>
        <taxon>Eubacteriaceae</taxon>
        <taxon>Alkalibacter</taxon>
    </lineage>
</organism>
<dbReference type="RefSeq" id="WP_207299433.1">
    <property type="nucleotide sequence ID" value="NZ_CP071444.1"/>
</dbReference>
<name>A0A974XEA2_9FIRM</name>
<keyword evidence="2 4" id="KW-0489">Methyltransferase</keyword>
<evidence type="ECO:0000256" key="3">
    <source>
        <dbReference type="ARBA" id="ARBA00022679"/>
    </source>
</evidence>
<dbReference type="InterPro" id="IPR010426">
    <property type="entry name" value="MTTB_MeTrfase"/>
</dbReference>
<keyword evidence="3" id="KW-0808">Transferase</keyword>
<dbReference type="GO" id="GO:0008168">
    <property type="term" value="F:methyltransferase activity"/>
    <property type="evidence" value="ECO:0007669"/>
    <property type="project" value="UniProtKB-KW"/>
</dbReference>
<evidence type="ECO:0000313" key="5">
    <source>
        <dbReference type="Proteomes" id="UP000663499"/>
    </source>
</evidence>
<reference evidence="4" key="1">
    <citation type="submission" date="2021-03" db="EMBL/GenBank/DDBJ databases">
        <title>Alkalibacter marinus sp. nov., isolated from tidal flat sediment.</title>
        <authorList>
            <person name="Namirimu T."/>
            <person name="Yang J.-A."/>
            <person name="Yang S.-H."/>
            <person name="Kim Y.-J."/>
            <person name="Kwon K.K."/>
        </authorList>
    </citation>
    <scope>NUCLEOTIDE SEQUENCE</scope>
    <source>
        <strain evidence="4">ES005</strain>
    </source>
</reference>
<proteinExistence type="inferred from homology"/>
<gene>
    <name evidence="4" type="ORF">J0B03_09840</name>
</gene>
<sequence>MKAYELYVSKQDVERIHENTLRILKETGVKFESETALDIFRKNGVRVEGDLVFIDEETLNRCLETTPSTFTMQVNEKGDTEELGKGSMLTCVIGHPAYIAKEGRIFSMTSEDAIDQFKMSETSPITNGANLNFAFLNGKKMTEEQQSLAQIAFILKYSSKYKIHADPYVMGYSEEKAYEYSKKGIQLMKRFYGSDDKPMMLTIINPLSPLCYDDIPITKMMAYIEEGQVCAISPCGMPLLTSPGSVAGMMSQTNAEVLAGLVFIQLVKPGTPVVYGNTSGSTDMKTIQLGIGSAEASLVSYTTAALADYYKVPFRTGGALSDAKDVDAQMGAESMMMLQTTYSVRPDFVLHHIGCMGTFNVVSLEKFIVDEEIAKMVQRQIRGLDTSEEKLAFDTIHKIGPRGSFLKGRTPKMYRDDFQLANCFSKDDPNNWQQNGSKSVYETAKEQVMERIAGYQQPDMDPSQTSMLDAYLPDKFKSSI</sequence>
<dbReference type="GO" id="GO:0015948">
    <property type="term" value="P:methanogenesis"/>
    <property type="evidence" value="ECO:0007669"/>
    <property type="project" value="InterPro"/>
</dbReference>
<keyword evidence="5" id="KW-1185">Reference proteome</keyword>
<dbReference type="EMBL" id="CP071444">
    <property type="protein sequence ID" value="QSX08091.1"/>
    <property type="molecule type" value="Genomic_DNA"/>
</dbReference>